<sequence>MSSEASVPVAPAVSRAAAAFPLTATQQGIWLAELLQPGESGYHDTAVSRVVGELDPDALRAALTDAQRHHEALRCRLTTTGDGVPAQVFDVDAVDWSYREAAPGTPVERLVGLDSSEPFDLETGPLWRVRLIRTGPAEHVLIVVTHHLVTDGWSHGVFLRTLLGCYLARTQRVRPALPAPGLTYHEWILDKVRREREAQQPDRVREAAARLVDAPRRWAPPGLADGPAGPRRAALLPVPLAAPRIEALRQSCRTVGTTPFMALAGLFALLLARRTGTGEVVVAAPVAHRADPRHAPLMGCMIDVVPVRVEVDPAGPVRDAVVAGRTATVTALRHLDVPYRGISRALRLPPGDADPLTNLSLEEFNAPLGTHRFAGLEIETLPRVALRTRHDLSLSVPAGVSRSPELLVPADRWRPGTVAALAEEFAELVTAF</sequence>
<dbReference type="PANTHER" id="PTHR45527:SF1">
    <property type="entry name" value="FATTY ACID SYNTHASE"/>
    <property type="match status" value="1"/>
</dbReference>
<accession>A0ABW7ZTI5</accession>
<dbReference type="PANTHER" id="PTHR45527">
    <property type="entry name" value="NONRIBOSOMAL PEPTIDE SYNTHETASE"/>
    <property type="match status" value="1"/>
</dbReference>
<comment type="caution">
    <text evidence="2">The sequence shown here is derived from an EMBL/GenBank/DDBJ whole genome shotgun (WGS) entry which is preliminary data.</text>
</comment>
<protein>
    <submittedName>
        <fullName evidence="2">Condensation domain-containing protein</fullName>
    </submittedName>
</protein>
<dbReference type="SUPFAM" id="SSF52777">
    <property type="entry name" value="CoA-dependent acyltransferases"/>
    <property type="match status" value="2"/>
</dbReference>
<dbReference type="Pfam" id="PF00668">
    <property type="entry name" value="Condensation"/>
    <property type="match status" value="1"/>
</dbReference>
<evidence type="ECO:0000259" key="1">
    <source>
        <dbReference type="Pfam" id="PF00668"/>
    </source>
</evidence>
<keyword evidence="3" id="KW-1185">Reference proteome</keyword>
<feature type="domain" description="Condensation" evidence="1">
    <location>
        <begin position="20"/>
        <end position="360"/>
    </location>
</feature>
<organism evidence="2 3">
    <name type="scientific">Micromonospora maritima</name>
    <dbReference type="NCBI Taxonomy" id="986711"/>
    <lineage>
        <taxon>Bacteria</taxon>
        <taxon>Bacillati</taxon>
        <taxon>Actinomycetota</taxon>
        <taxon>Actinomycetes</taxon>
        <taxon>Micromonosporales</taxon>
        <taxon>Micromonosporaceae</taxon>
        <taxon>Micromonospora</taxon>
    </lineage>
</organism>
<gene>
    <name evidence="2" type="ORF">ACIBP4_28080</name>
</gene>
<reference evidence="2 3" key="1">
    <citation type="submission" date="2024-10" db="EMBL/GenBank/DDBJ databases">
        <title>The Natural Products Discovery Center: Release of the First 8490 Sequenced Strains for Exploring Actinobacteria Biosynthetic Diversity.</title>
        <authorList>
            <person name="Kalkreuter E."/>
            <person name="Kautsar S.A."/>
            <person name="Yang D."/>
            <person name="Bader C.D."/>
            <person name="Teijaro C.N."/>
            <person name="Fluegel L."/>
            <person name="Davis C.M."/>
            <person name="Simpson J.R."/>
            <person name="Lauterbach L."/>
            <person name="Steele A.D."/>
            <person name="Gui C."/>
            <person name="Meng S."/>
            <person name="Li G."/>
            <person name="Viehrig K."/>
            <person name="Ye F."/>
            <person name="Su P."/>
            <person name="Kiefer A.F."/>
            <person name="Nichols A."/>
            <person name="Cepeda A.J."/>
            <person name="Yan W."/>
            <person name="Fan B."/>
            <person name="Jiang Y."/>
            <person name="Adhikari A."/>
            <person name="Zheng C.-J."/>
            <person name="Schuster L."/>
            <person name="Cowan T.M."/>
            <person name="Smanski M.J."/>
            <person name="Chevrette M.G."/>
            <person name="De Carvalho L.P.S."/>
            <person name="Shen B."/>
        </authorList>
    </citation>
    <scope>NUCLEOTIDE SEQUENCE [LARGE SCALE GENOMIC DNA]</scope>
    <source>
        <strain evidence="2 3">NPDC049845</strain>
    </source>
</reference>
<name>A0ABW7ZTI5_9ACTN</name>
<dbReference type="EMBL" id="JBITLE010000016">
    <property type="protein sequence ID" value="MFI7266150.1"/>
    <property type="molecule type" value="Genomic_DNA"/>
</dbReference>
<dbReference type="InterPro" id="IPR001242">
    <property type="entry name" value="Condensation_dom"/>
</dbReference>
<dbReference type="RefSeq" id="WP_396769735.1">
    <property type="nucleotide sequence ID" value="NZ_JBITLA010000006.1"/>
</dbReference>
<dbReference type="Gene3D" id="3.30.559.30">
    <property type="entry name" value="Nonribosomal peptide synthetase, condensation domain"/>
    <property type="match status" value="1"/>
</dbReference>
<proteinExistence type="predicted"/>
<dbReference type="Proteomes" id="UP001612812">
    <property type="component" value="Unassembled WGS sequence"/>
</dbReference>
<evidence type="ECO:0000313" key="3">
    <source>
        <dbReference type="Proteomes" id="UP001612812"/>
    </source>
</evidence>
<evidence type="ECO:0000313" key="2">
    <source>
        <dbReference type="EMBL" id="MFI7266150.1"/>
    </source>
</evidence>
<dbReference type="InterPro" id="IPR023213">
    <property type="entry name" value="CAT-like_dom_sf"/>
</dbReference>
<dbReference type="Gene3D" id="3.30.559.10">
    <property type="entry name" value="Chloramphenicol acetyltransferase-like domain"/>
    <property type="match status" value="1"/>
</dbReference>